<accession>A0A0P7BLL5</accession>
<dbReference type="STRING" id="78410.A0A0P7BLL5"/>
<protein>
    <recommendedName>
        <fullName evidence="1">Heterokaryon incompatibility domain-containing protein</fullName>
    </recommendedName>
</protein>
<organism evidence="2 3">
    <name type="scientific">Neonectria ditissima</name>
    <dbReference type="NCBI Taxonomy" id="78410"/>
    <lineage>
        <taxon>Eukaryota</taxon>
        <taxon>Fungi</taxon>
        <taxon>Dikarya</taxon>
        <taxon>Ascomycota</taxon>
        <taxon>Pezizomycotina</taxon>
        <taxon>Sordariomycetes</taxon>
        <taxon>Hypocreomycetidae</taxon>
        <taxon>Hypocreales</taxon>
        <taxon>Nectriaceae</taxon>
        <taxon>Neonectria</taxon>
    </lineage>
</organism>
<dbReference type="InterPro" id="IPR010730">
    <property type="entry name" value="HET"/>
</dbReference>
<evidence type="ECO:0000313" key="2">
    <source>
        <dbReference type="EMBL" id="KPM41007.1"/>
    </source>
</evidence>
<sequence length="674" mass="76979">MDSVACLLWLSRGEGGEVRFLDLTSEFLDHVGYESDCVSLNPDYTVGLFSSANTLASLTRYTWIPDLVQRLYRVTMDGTRSGTETPLKEPDVPYDSASDACYDWVRQRMAECEENHGCISATPRSMPTRVLEIGSDGLRLRVNVVPQKYATLSHCWGEDQSLFKLTKGNIARLLTTGVRYEDLSKTFKDAAHFSQRLGIQFLWIDSLCIVQDDYQDWQRESSNMASIYTNANIGLFAGNASDGTGGLYFKRYSPNPEAYDPETITANNDQGEPTPMRIKLKHVVSHDITYKTRNGFSIRAEPATLINTRPASKQPLYTRGWVFQELILISRAVLFNRHELVWVCNEDAKCECGRTSKEDYGSKYLFACAPKNPESYCATKGDIMWKYGMWSWALLTEQYSKLRLAFVKDRLPALSGMAKAFQLTSSTEMENDVYLAGIWKSMLPEALVWHSIDGPPNRPMHGRRFRRPVRERGVPTWSWICSDYTIGWDNDYFGYSYVKVVSADVECDGEDRTGEVSRGHIVLKVIYLEEVHMEHLDPSKQPDPSEPTNWASKYMRPSTTERLVSRNQPDVKFTFLPDYEVTDKALGDLCVYPSETLYYLPVLDGACWPFSEVALVLRRHKRSPEFLDTPDVPYVYERIGFCKGLIMFEHRNARIGWLDEREELIENGVVVVLV</sequence>
<keyword evidence="3" id="KW-1185">Reference proteome</keyword>
<dbReference type="PANTHER" id="PTHR33112:SF9">
    <property type="entry name" value="HETEROKARYON INCOMPATIBILITY DOMAIN-CONTAINING PROTEIN"/>
    <property type="match status" value="1"/>
</dbReference>
<gene>
    <name evidence="2" type="ORF">AK830_g5536</name>
</gene>
<comment type="caution">
    <text evidence="2">The sequence shown here is derived from an EMBL/GenBank/DDBJ whole genome shotgun (WGS) entry which is preliminary data.</text>
</comment>
<evidence type="ECO:0000259" key="1">
    <source>
        <dbReference type="Pfam" id="PF06985"/>
    </source>
</evidence>
<dbReference type="Proteomes" id="UP000050424">
    <property type="component" value="Unassembled WGS sequence"/>
</dbReference>
<feature type="domain" description="Heterokaryon incompatibility" evidence="1">
    <location>
        <begin position="149"/>
        <end position="325"/>
    </location>
</feature>
<dbReference type="EMBL" id="LKCW01000072">
    <property type="protein sequence ID" value="KPM41007.1"/>
    <property type="molecule type" value="Genomic_DNA"/>
</dbReference>
<dbReference type="Pfam" id="PF06985">
    <property type="entry name" value="HET"/>
    <property type="match status" value="1"/>
</dbReference>
<dbReference type="OrthoDB" id="3486565at2759"/>
<dbReference type="PANTHER" id="PTHR33112">
    <property type="entry name" value="DOMAIN PROTEIN, PUTATIVE-RELATED"/>
    <property type="match status" value="1"/>
</dbReference>
<evidence type="ECO:0000313" key="3">
    <source>
        <dbReference type="Proteomes" id="UP000050424"/>
    </source>
</evidence>
<proteinExistence type="predicted"/>
<name>A0A0P7BLL5_9HYPO</name>
<dbReference type="AlphaFoldDB" id="A0A0P7BLL5"/>
<reference evidence="2 3" key="1">
    <citation type="submission" date="2015-09" db="EMBL/GenBank/DDBJ databases">
        <title>Draft genome of a European isolate of the apple canker pathogen Neonectria ditissima.</title>
        <authorList>
            <person name="Gomez-Cortecero A."/>
            <person name="Harrison R.J."/>
            <person name="Armitage A.D."/>
        </authorList>
    </citation>
    <scope>NUCLEOTIDE SEQUENCE [LARGE SCALE GENOMIC DNA]</scope>
    <source>
        <strain evidence="2 3">R09/05</strain>
    </source>
</reference>